<evidence type="ECO:0000313" key="1">
    <source>
        <dbReference type="EMBL" id="AHF17946.1"/>
    </source>
</evidence>
<dbReference type="KEGG" id="nso:NIASO_17405"/>
<reference evidence="1 2" key="1">
    <citation type="submission" date="2013-12" db="EMBL/GenBank/DDBJ databases">
        <authorList>
            <consortium name="DOE Joint Genome Institute"/>
            <person name="Eisen J."/>
            <person name="Huntemann M."/>
            <person name="Han J."/>
            <person name="Chen A."/>
            <person name="Kyrpides N."/>
            <person name="Mavromatis K."/>
            <person name="Markowitz V."/>
            <person name="Palaniappan K."/>
            <person name="Ivanova N."/>
            <person name="Schaumberg A."/>
            <person name="Pati A."/>
            <person name="Liolios K."/>
            <person name="Nordberg H.P."/>
            <person name="Cantor M.N."/>
            <person name="Hua S.X."/>
            <person name="Woyke T."/>
        </authorList>
    </citation>
    <scope>NUCLEOTIDE SEQUENCE [LARGE SCALE GENOMIC DNA]</scope>
    <source>
        <strain evidence="2">DSM 19437</strain>
    </source>
</reference>
<evidence type="ECO:0000313" key="2">
    <source>
        <dbReference type="Proteomes" id="UP000003586"/>
    </source>
</evidence>
<gene>
    <name evidence="1" type="ORF">NIASO_17405</name>
</gene>
<protein>
    <submittedName>
        <fullName evidence="1">Uncharacterized protein</fullName>
    </submittedName>
</protein>
<accession>W0F992</accession>
<dbReference type="EMBL" id="CP007035">
    <property type="protein sequence ID" value="AHF17946.1"/>
    <property type="molecule type" value="Genomic_DNA"/>
</dbReference>
<dbReference type="Proteomes" id="UP000003586">
    <property type="component" value="Chromosome"/>
</dbReference>
<name>W0F992_9BACT</name>
<proteinExistence type="predicted"/>
<keyword evidence="2" id="KW-1185">Reference proteome</keyword>
<dbReference type="HOGENOM" id="CLU_3397575_0_0_10"/>
<dbReference type="AlphaFoldDB" id="W0F992"/>
<organism evidence="1 2">
    <name type="scientific">Niabella soli DSM 19437</name>
    <dbReference type="NCBI Taxonomy" id="929713"/>
    <lineage>
        <taxon>Bacteria</taxon>
        <taxon>Pseudomonadati</taxon>
        <taxon>Bacteroidota</taxon>
        <taxon>Chitinophagia</taxon>
        <taxon>Chitinophagales</taxon>
        <taxon>Chitinophagaceae</taxon>
        <taxon>Niabella</taxon>
    </lineage>
</organism>
<sequence>MCVGGQTGGAIRLTEPFWQPFVATDKRLGNK</sequence>